<evidence type="ECO:0000313" key="1">
    <source>
        <dbReference type="EMBL" id="RVD91622.1"/>
    </source>
</evidence>
<dbReference type="EMBL" id="RCSS01000459">
    <property type="protein sequence ID" value="RVD91622.1"/>
    <property type="molecule type" value="Genomic_DNA"/>
</dbReference>
<organism evidence="1 2">
    <name type="scientific">Tubulinosema ratisbonensis</name>
    <dbReference type="NCBI Taxonomy" id="291195"/>
    <lineage>
        <taxon>Eukaryota</taxon>
        <taxon>Fungi</taxon>
        <taxon>Fungi incertae sedis</taxon>
        <taxon>Microsporidia</taxon>
        <taxon>Tubulinosematoidea</taxon>
        <taxon>Tubulinosematidae</taxon>
        <taxon>Tubulinosema</taxon>
    </lineage>
</organism>
<comment type="caution">
    <text evidence="1">The sequence shown here is derived from an EMBL/GenBank/DDBJ whole genome shotgun (WGS) entry which is preliminary data.</text>
</comment>
<protein>
    <submittedName>
        <fullName evidence="1">Uncharacterized protein</fullName>
    </submittedName>
</protein>
<reference evidence="1 2" key="1">
    <citation type="submission" date="2018-10" db="EMBL/GenBank/DDBJ databases">
        <title>Draft genome sequence of the microsporidian Tubulinosema ratisbonensis.</title>
        <authorList>
            <person name="Polonais V."/>
            <person name="Peyretaillade E."/>
            <person name="Niehus S."/>
            <person name="Wawrzyniak I."/>
            <person name="Franchet A."/>
            <person name="Gaspin C."/>
            <person name="Reichstadt M."/>
            <person name="Belser C."/>
            <person name="Labadie K."/>
            <person name="Delbac F."/>
            <person name="Ferrandon D."/>
        </authorList>
    </citation>
    <scope>NUCLEOTIDE SEQUENCE [LARGE SCALE GENOMIC DNA]</scope>
    <source>
        <strain evidence="1 2">Franzen</strain>
    </source>
</reference>
<keyword evidence="2" id="KW-1185">Reference proteome</keyword>
<dbReference type="VEuPathDB" id="MicrosporidiaDB:TUBRATIS_19190"/>
<name>A0A437AKJ6_9MICR</name>
<dbReference type="Proteomes" id="UP000282876">
    <property type="component" value="Unassembled WGS sequence"/>
</dbReference>
<evidence type="ECO:0000313" key="2">
    <source>
        <dbReference type="Proteomes" id="UP000282876"/>
    </source>
</evidence>
<accession>A0A437AKJ6</accession>
<dbReference type="AlphaFoldDB" id="A0A437AKJ6"/>
<sequence length="265" mass="32291">MILFLFLKKFFSSYNQEQTSKLGINSERNYYERLEINIEKNPVFVNLNRIPRGYTITVIPRLTRKEKRALYASRQRSLQKEKALKAPIVKLTEKELQERIKELKLNPNFHKPIKNEENPFTYKHKVTKWIRKQRKFFYDEIENSVICQIYKKACEFFQEKHPKKAILFLIYSCFITDVYKKDVKKFFNYSHEVFNFENVIKVFDQENLEKVKDMEYFLKSSYNTILEGYSILEKLKRNNEKIKASQIYEYEFELNMLEGLYFIFN</sequence>
<gene>
    <name evidence="1" type="ORF">TUBRATIS_19190</name>
</gene>
<proteinExistence type="predicted"/>